<dbReference type="FunFam" id="1.10.10.10:FF:000018">
    <property type="entry name" value="DNA-binding response regulator ResD"/>
    <property type="match status" value="1"/>
</dbReference>
<dbReference type="CDD" id="cd17574">
    <property type="entry name" value="REC_OmpR"/>
    <property type="match status" value="1"/>
</dbReference>
<evidence type="ECO:0000259" key="10">
    <source>
        <dbReference type="PROSITE" id="PS50110"/>
    </source>
</evidence>
<keyword evidence="13" id="KW-1185">Reference proteome</keyword>
<dbReference type="EMBL" id="OFSM01000015">
    <property type="protein sequence ID" value="SOY30359.1"/>
    <property type="molecule type" value="Genomic_DNA"/>
</dbReference>
<evidence type="ECO:0000256" key="8">
    <source>
        <dbReference type="PROSITE-ProRule" id="PRU00169"/>
    </source>
</evidence>
<dbReference type="PANTHER" id="PTHR48111">
    <property type="entry name" value="REGULATOR OF RPOS"/>
    <property type="match status" value="1"/>
</dbReference>
<evidence type="ECO:0000259" key="11">
    <source>
        <dbReference type="PROSITE" id="PS51755"/>
    </source>
</evidence>
<dbReference type="Pfam" id="PF00072">
    <property type="entry name" value="Response_reg"/>
    <property type="match status" value="1"/>
</dbReference>
<accession>A0A2K4ZIQ3</accession>
<feature type="domain" description="Response regulatory" evidence="10">
    <location>
        <begin position="3"/>
        <end position="115"/>
    </location>
</feature>
<evidence type="ECO:0000256" key="1">
    <source>
        <dbReference type="ARBA" id="ARBA00018672"/>
    </source>
</evidence>
<evidence type="ECO:0000256" key="7">
    <source>
        <dbReference type="ARBA" id="ARBA00024867"/>
    </source>
</evidence>
<keyword evidence="3" id="KW-0902">Two-component regulatory system</keyword>
<dbReference type="Gene3D" id="1.10.10.10">
    <property type="entry name" value="Winged helix-like DNA-binding domain superfamily/Winged helix DNA-binding domain"/>
    <property type="match status" value="1"/>
</dbReference>
<dbReference type="GO" id="GO:0005829">
    <property type="term" value="C:cytosol"/>
    <property type="evidence" value="ECO:0007669"/>
    <property type="project" value="TreeGrafter"/>
</dbReference>
<organism evidence="12 13">
    <name type="scientific">Acetatifactor muris</name>
    <dbReference type="NCBI Taxonomy" id="879566"/>
    <lineage>
        <taxon>Bacteria</taxon>
        <taxon>Bacillati</taxon>
        <taxon>Bacillota</taxon>
        <taxon>Clostridia</taxon>
        <taxon>Lachnospirales</taxon>
        <taxon>Lachnospiraceae</taxon>
        <taxon>Acetatifactor</taxon>
    </lineage>
</organism>
<evidence type="ECO:0000313" key="12">
    <source>
        <dbReference type="EMBL" id="SOY30359.1"/>
    </source>
</evidence>
<dbReference type="OrthoDB" id="9790442at2"/>
<dbReference type="Proteomes" id="UP000236311">
    <property type="component" value="Unassembled WGS sequence"/>
</dbReference>
<dbReference type="AlphaFoldDB" id="A0A2K4ZIQ3"/>
<evidence type="ECO:0000313" key="13">
    <source>
        <dbReference type="Proteomes" id="UP000236311"/>
    </source>
</evidence>
<feature type="modified residue" description="4-aspartylphosphate" evidence="8">
    <location>
        <position position="51"/>
    </location>
</feature>
<dbReference type="SMART" id="SM00448">
    <property type="entry name" value="REC"/>
    <property type="match status" value="1"/>
</dbReference>
<protein>
    <recommendedName>
        <fullName evidence="1">Stage 0 sporulation protein A homolog</fullName>
    </recommendedName>
</protein>
<evidence type="ECO:0000256" key="9">
    <source>
        <dbReference type="PROSITE-ProRule" id="PRU01091"/>
    </source>
</evidence>
<keyword evidence="5 9" id="KW-0238">DNA-binding</keyword>
<dbReference type="RefSeq" id="WP_103240399.1">
    <property type="nucleotide sequence ID" value="NZ_JANJZD010000015.1"/>
</dbReference>
<dbReference type="GO" id="GO:0032993">
    <property type="term" value="C:protein-DNA complex"/>
    <property type="evidence" value="ECO:0007669"/>
    <property type="project" value="TreeGrafter"/>
</dbReference>
<proteinExistence type="predicted"/>
<evidence type="ECO:0000256" key="3">
    <source>
        <dbReference type="ARBA" id="ARBA00023012"/>
    </source>
</evidence>
<evidence type="ECO:0000256" key="5">
    <source>
        <dbReference type="ARBA" id="ARBA00023125"/>
    </source>
</evidence>
<dbReference type="SMART" id="SM00862">
    <property type="entry name" value="Trans_reg_C"/>
    <property type="match status" value="1"/>
</dbReference>
<gene>
    <name evidence="12" type="primary">arlR_2</name>
    <name evidence="12" type="ORF">AMURIS_03086</name>
</gene>
<dbReference type="PROSITE" id="PS51755">
    <property type="entry name" value="OMPR_PHOB"/>
    <property type="match status" value="1"/>
</dbReference>
<feature type="domain" description="OmpR/PhoB-type" evidence="11">
    <location>
        <begin position="123"/>
        <end position="219"/>
    </location>
</feature>
<dbReference type="InterPro" id="IPR039420">
    <property type="entry name" value="WalR-like"/>
</dbReference>
<dbReference type="Pfam" id="PF00486">
    <property type="entry name" value="Trans_reg_C"/>
    <property type="match status" value="1"/>
</dbReference>
<dbReference type="GO" id="GO:0000156">
    <property type="term" value="F:phosphorelay response regulator activity"/>
    <property type="evidence" value="ECO:0007669"/>
    <property type="project" value="TreeGrafter"/>
</dbReference>
<dbReference type="InterPro" id="IPR001867">
    <property type="entry name" value="OmpR/PhoB-type_DNA-bd"/>
</dbReference>
<dbReference type="SUPFAM" id="SSF52172">
    <property type="entry name" value="CheY-like"/>
    <property type="match status" value="1"/>
</dbReference>
<reference evidence="12 13" key="1">
    <citation type="submission" date="2018-01" db="EMBL/GenBank/DDBJ databases">
        <authorList>
            <person name="Gaut B.S."/>
            <person name="Morton B.R."/>
            <person name="Clegg M.T."/>
            <person name="Duvall M.R."/>
        </authorList>
    </citation>
    <scope>NUCLEOTIDE SEQUENCE [LARGE SCALE GENOMIC DNA]</scope>
    <source>
        <strain evidence="12">GP69</strain>
    </source>
</reference>
<dbReference type="GO" id="GO:0006355">
    <property type="term" value="P:regulation of DNA-templated transcription"/>
    <property type="evidence" value="ECO:0007669"/>
    <property type="project" value="InterPro"/>
</dbReference>
<dbReference type="InterPro" id="IPR036388">
    <property type="entry name" value="WH-like_DNA-bd_sf"/>
</dbReference>
<evidence type="ECO:0000256" key="4">
    <source>
        <dbReference type="ARBA" id="ARBA00023015"/>
    </source>
</evidence>
<dbReference type="Gene3D" id="3.40.50.2300">
    <property type="match status" value="1"/>
</dbReference>
<comment type="function">
    <text evidence="7">May play the central regulatory role in sporulation. It may be an element of the effector pathway responsible for the activation of sporulation genes in response to nutritional stress. Spo0A may act in concert with spo0H (a sigma factor) to control the expression of some genes that are critical to the sporulation process.</text>
</comment>
<dbReference type="GO" id="GO:0000976">
    <property type="term" value="F:transcription cis-regulatory region binding"/>
    <property type="evidence" value="ECO:0007669"/>
    <property type="project" value="TreeGrafter"/>
</dbReference>
<evidence type="ECO:0000256" key="6">
    <source>
        <dbReference type="ARBA" id="ARBA00023163"/>
    </source>
</evidence>
<name>A0A2K4ZIQ3_9FIRM</name>
<dbReference type="PROSITE" id="PS50110">
    <property type="entry name" value="RESPONSE_REGULATORY"/>
    <property type="match status" value="1"/>
</dbReference>
<dbReference type="InterPro" id="IPR011006">
    <property type="entry name" value="CheY-like_superfamily"/>
</dbReference>
<dbReference type="PANTHER" id="PTHR48111:SF2">
    <property type="entry name" value="RESPONSE REGULATOR SAER"/>
    <property type="match status" value="1"/>
</dbReference>
<evidence type="ECO:0000256" key="2">
    <source>
        <dbReference type="ARBA" id="ARBA00022553"/>
    </source>
</evidence>
<dbReference type="InterPro" id="IPR001789">
    <property type="entry name" value="Sig_transdc_resp-reg_receiver"/>
</dbReference>
<keyword evidence="2 8" id="KW-0597">Phosphoprotein</keyword>
<keyword evidence="6" id="KW-0804">Transcription</keyword>
<dbReference type="CDD" id="cd00383">
    <property type="entry name" value="trans_reg_C"/>
    <property type="match status" value="1"/>
</dbReference>
<feature type="DNA-binding region" description="OmpR/PhoB-type" evidence="9">
    <location>
        <begin position="123"/>
        <end position="219"/>
    </location>
</feature>
<sequence>MANILVVDDENAMLQLIKRILEKDAHTVTLQANAKAVLDIDFRRYDLILLDIMMPDMDGFELCDQIRSLVDCPIIFLTAKTQESDIVRGLGIGGDDYITKPFGTNELLARVNAHLRRDNREKKYAISISGIIFHINAKETEVNGNKLPLTKSEYEICEYLALHRGQVFSKEQIYEAVFGFEGESDDSVIATHVKNIRSKLAAVKLSPIETVWGVGYKWE</sequence>
<keyword evidence="4" id="KW-0805">Transcription regulation</keyword>
<dbReference type="Gene3D" id="6.10.250.690">
    <property type="match status" value="1"/>
</dbReference>